<dbReference type="InterPro" id="IPR029044">
    <property type="entry name" value="Nucleotide-diphossugar_trans"/>
</dbReference>
<dbReference type="OrthoDB" id="9779263at2"/>
<dbReference type="InterPro" id="IPR025877">
    <property type="entry name" value="MobA-like_NTP_Trfase"/>
</dbReference>
<dbReference type="PANTHER" id="PTHR43777:SF1">
    <property type="entry name" value="MOLYBDENUM COFACTOR CYTIDYLYLTRANSFERASE"/>
    <property type="match status" value="1"/>
</dbReference>
<proteinExistence type="predicted"/>
<evidence type="ECO:0000313" key="3">
    <source>
        <dbReference type="EMBL" id="TDN82223.1"/>
    </source>
</evidence>
<protein>
    <submittedName>
        <fullName evidence="3">Molybdenum cofactor cytidylyltransferase</fullName>
    </submittedName>
</protein>
<organism evidence="3 4">
    <name type="scientific">Stakelama pacifica</name>
    <dbReference type="NCBI Taxonomy" id="517720"/>
    <lineage>
        <taxon>Bacteria</taxon>
        <taxon>Pseudomonadati</taxon>
        <taxon>Pseudomonadota</taxon>
        <taxon>Alphaproteobacteria</taxon>
        <taxon>Sphingomonadales</taxon>
        <taxon>Sphingomonadaceae</taxon>
        <taxon>Stakelama</taxon>
    </lineage>
</organism>
<dbReference type="EMBL" id="SNWD01000006">
    <property type="protein sequence ID" value="TDN82223.1"/>
    <property type="molecule type" value="Genomic_DNA"/>
</dbReference>
<dbReference type="SUPFAM" id="SSF53448">
    <property type="entry name" value="Nucleotide-diphospho-sugar transferases"/>
    <property type="match status" value="1"/>
</dbReference>
<dbReference type="GO" id="GO:0016779">
    <property type="term" value="F:nucleotidyltransferase activity"/>
    <property type="evidence" value="ECO:0007669"/>
    <property type="project" value="UniProtKB-KW"/>
</dbReference>
<dbReference type="Pfam" id="PF12804">
    <property type="entry name" value="NTP_transf_3"/>
    <property type="match status" value="1"/>
</dbReference>
<evidence type="ECO:0000256" key="1">
    <source>
        <dbReference type="ARBA" id="ARBA00022842"/>
    </source>
</evidence>
<dbReference type="AlphaFoldDB" id="A0A4R6FL81"/>
<reference evidence="3 4" key="1">
    <citation type="submission" date="2019-03" db="EMBL/GenBank/DDBJ databases">
        <title>Genomic Encyclopedia of Type Strains, Phase IV (KMG-IV): sequencing the most valuable type-strain genomes for metagenomic binning, comparative biology and taxonomic classification.</title>
        <authorList>
            <person name="Goeker M."/>
        </authorList>
    </citation>
    <scope>NUCLEOTIDE SEQUENCE [LARGE SCALE GENOMIC DNA]</scope>
    <source>
        <strain evidence="3 4">DSM 25059</strain>
    </source>
</reference>
<evidence type="ECO:0000313" key="4">
    <source>
        <dbReference type="Proteomes" id="UP000295493"/>
    </source>
</evidence>
<sequence length="188" mass="19597">MADASRIALILLAAGRSNRFGDEDKLSANLDGLPLGLHAARTLAGIEFLARIAVLGEGAPVPSGFESVINSEPERGMSHSLSLGMAAARAYQPQAVLVALADMPRISEAHIRHLIAAAGKRHAIVASSESDTAMPPALFGAAHFDALETQSGDRGARALLRSARLVQAAPGELIDIDTPDDLARLPRA</sequence>
<dbReference type="RefSeq" id="WP_133495610.1">
    <property type="nucleotide sequence ID" value="NZ_BMLU01000006.1"/>
</dbReference>
<gene>
    <name evidence="3" type="ORF">EV664_10629</name>
</gene>
<dbReference type="PANTHER" id="PTHR43777">
    <property type="entry name" value="MOLYBDENUM COFACTOR CYTIDYLYLTRANSFERASE"/>
    <property type="match status" value="1"/>
</dbReference>
<keyword evidence="4" id="KW-1185">Reference proteome</keyword>
<keyword evidence="3" id="KW-0808">Transferase</keyword>
<name>A0A4R6FL81_9SPHN</name>
<feature type="domain" description="MobA-like NTP transferase" evidence="2">
    <location>
        <begin position="10"/>
        <end position="162"/>
    </location>
</feature>
<keyword evidence="3" id="KW-0548">Nucleotidyltransferase</keyword>
<comment type="caution">
    <text evidence="3">The sequence shown here is derived from an EMBL/GenBank/DDBJ whole genome shotgun (WGS) entry which is preliminary data.</text>
</comment>
<dbReference type="Proteomes" id="UP000295493">
    <property type="component" value="Unassembled WGS sequence"/>
</dbReference>
<accession>A0A4R6FL81</accession>
<keyword evidence="1" id="KW-0460">Magnesium</keyword>
<evidence type="ECO:0000259" key="2">
    <source>
        <dbReference type="Pfam" id="PF12804"/>
    </source>
</evidence>
<dbReference type="Gene3D" id="3.90.550.10">
    <property type="entry name" value="Spore Coat Polysaccharide Biosynthesis Protein SpsA, Chain A"/>
    <property type="match status" value="1"/>
</dbReference>
<dbReference type="CDD" id="cd04182">
    <property type="entry name" value="GT_2_like_f"/>
    <property type="match status" value="1"/>
</dbReference>